<accession>A0A1R3G3X4</accession>
<dbReference type="GO" id="GO:0006203">
    <property type="term" value="P:dGTP catabolic process"/>
    <property type="evidence" value="ECO:0007669"/>
    <property type="project" value="TreeGrafter"/>
</dbReference>
<keyword evidence="4" id="KW-1185">Reference proteome</keyword>
<dbReference type="GO" id="GO:0005524">
    <property type="term" value="F:ATP binding"/>
    <property type="evidence" value="ECO:0007669"/>
    <property type="project" value="InterPro"/>
</dbReference>
<dbReference type="SUPFAM" id="SSF109604">
    <property type="entry name" value="HD-domain/PDEase-like"/>
    <property type="match status" value="1"/>
</dbReference>
<dbReference type="PRINTS" id="PR00109">
    <property type="entry name" value="TYRKINASE"/>
</dbReference>
<dbReference type="InterPro" id="IPR050135">
    <property type="entry name" value="dGTPase-like"/>
</dbReference>
<dbReference type="InterPro" id="IPR000719">
    <property type="entry name" value="Prot_kinase_dom"/>
</dbReference>
<evidence type="ECO:0000259" key="2">
    <source>
        <dbReference type="PROSITE" id="PS51831"/>
    </source>
</evidence>
<evidence type="ECO:0000313" key="4">
    <source>
        <dbReference type="Proteomes" id="UP000187203"/>
    </source>
</evidence>
<feature type="domain" description="Protein kinase" evidence="1">
    <location>
        <begin position="480"/>
        <end position="748"/>
    </location>
</feature>
<comment type="caution">
    <text evidence="3">The sequence shown here is derived from an EMBL/GenBank/DDBJ whole genome shotgun (WGS) entry which is preliminary data.</text>
</comment>
<reference evidence="4" key="1">
    <citation type="submission" date="2013-09" db="EMBL/GenBank/DDBJ databases">
        <title>Corchorus olitorius genome sequencing.</title>
        <authorList>
            <person name="Alam M."/>
            <person name="Haque M.S."/>
            <person name="Islam M.S."/>
            <person name="Emdad E.M."/>
            <person name="Islam M.M."/>
            <person name="Ahmed B."/>
            <person name="Halim A."/>
            <person name="Hossen Q.M.M."/>
            <person name="Hossain M.Z."/>
            <person name="Ahmed R."/>
            <person name="Khan M.M."/>
            <person name="Islam R."/>
            <person name="Rashid M.M."/>
            <person name="Khan S.A."/>
            <person name="Rahman M.S."/>
            <person name="Alam M."/>
            <person name="Yahiya A.S."/>
            <person name="Khan M.S."/>
            <person name="Azam M.S."/>
            <person name="Haque T."/>
            <person name="Lashkar M.Z.H."/>
            <person name="Akhand A.I."/>
            <person name="Morshed G."/>
            <person name="Roy S."/>
            <person name="Uddin K.S."/>
            <person name="Rabeya T."/>
            <person name="Hossain A.S."/>
            <person name="Chowdhury A."/>
            <person name="Snigdha A.R."/>
            <person name="Mortoza M.S."/>
            <person name="Matin S.A."/>
            <person name="Hoque S.M.E."/>
            <person name="Islam M.K."/>
            <person name="Roy D.K."/>
            <person name="Haider R."/>
            <person name="Moosa M.M."/>
            <person name="Elias S.M."/>
            <person name="Hasan A.M."/>
            <person name="Jahan S."/>
            <person name="Shafiuddin M."/>
            <person name="Mahmood N."/>
            <person name="Shommy N.S."/>
        </authorList>
    </citation>
    <scope>NUCLEOTIDE SEQUENCE [LARGE SCALE GENOMIC DNA]</scope>
    <source>
        <strain evidence="4">cv. O-4</strain>
    </source>
</reference>
<dbReference type="SUPFAM" id="SSF56112">
    <property type="entry name" value="Protein kinase-like (PK-like)"/>
    <property type="match status" value="1"/>
</dbReference>
<gene>
    <name evidence="3" type="ORF">COLO4_36968</name>
</gene>
<dbReference type="CDD" id="cd00077">
    <property type="entry name" value="HDc"/>
    <property type="match status" value="1"/>
</dbReference>
<dbReference type="PROSITE" id="PS50011">
    <property type="entry name" value="PROTEIN_KINASE_DOM"/>
    <property type="match status" value="1"/>
</dbReference>
<dbReference type="SMART" id="SM00471">
    <property type="entry name" value="HDc"/>
    <property type="match status" value="1"/>
</dbReference>
<dbReference type="AlphaFoldDB" id="A0A1R3G3X4"/>
<organism evidence="3 4">
    <name type="scientific">Corchorus olitorius</name>
    <dbReference type="NCBI Taxonomy" id="93759"/>
    <lineage>
        <taxon>Eukaryota</taxon>
        <taxon>Viridiplantae</taxon>
        <taxon>Streptophyta</taxon>
        <taxon>Embryophyta</taxon>
        <taxon>Tracheophyta</taxon>
        <taxon>Spermatophyta</taxon>
        <taxon>Magnoliopsida</taxon>
        <taxon>eudicotyledons</taxon>
        <taxon>Gunneridae</taxon>
        <taxon>Pentapetalae</taxon>
        <taxon>rosids</taxon>
        <taxon>malvids</taxon>
        <taxon>Malvales</taxon>
        <taxon>Malvaceae</taxon>
        <taxon>Grewioideae</taxon>
        <taxon>Apeibeae</taxon>
        <taxon>Corchorus</taxon>
    </lineage>
</organism>
<dbReference type="FunFam" id="1.10.3210.10:FF:000017">
    <property type="entry name" value="Deoxynucleoside triphosphate triphosphohydrolase SAMHD1"/>
    <property type="match status" value="1"/>
</dbReference>
<dbReference type="InterPro" id="IPR006674">
    <property type="entry name" value="HD_domain"/>
</dbReference>
<dbReference type="InterPro" id="IPR001245">
    <property type="entry name" value="Ser-Thr/Tyr_kinase_cat_dom"/>
</dbReference>
<dbReference type="Pfam" id="PF07714">
    <property type="entry name" value="PK_Tyr_Ser-Thr"/>
    <property type="match status" value="1"/>
</dbReference>
<sequence length="765" mass="88888">MGTSLNQEVNNNFFCSLLYEDRRSSKHIRDNVHGNIHLEPFFLKFLDTEQLRDLKQLGLTHMVYPGAVHSRFEHSLGVYWLASEAVHTLKAHQGSELDIERNDIKTVKLAGLLHDVGHGPFSHMFERGFLPRVLQGSTWSHEEMSVKMIDYIVDAHHIDIDPSMLKNAKDMVLASSENASKKSEKKFLYDIVANGRNGIDVDKFDYIVRDSRACGLGCNFQFQRLMETMRVIDDEICYRANDYLTIHKLFASRADMHRTVYTHAKVKAMELMVVDALTLANDELGISASIHEPSEFWKLDDSILKQIETSDKQELKDARDLILRIRRRDLYRYCNEYIVPKDNLENFKEITSQDIVCSQINYGGPTLKEEDVVVNIVKIDLTRGMKNPLESIMVFQDFESEEKFTIRDPGRVSHMLPAFCQDMIVRVYSKKPELVGAVAKAFENFQNKTYGETTQQLKFKKREKLEVISKQEWEINLDGITFKDLIAKDNFDEVYDYKGSYNDQDVTVTVFQLREETDEKPRKLREKFSIWYKIDHPNIVKLIGAKIDEPEFILRAETGEIRLNNMSYIVVEHVCGDPLNYFLSKHSEEKLNFKIVIQLALHLARGLAYLHSKKLIHGHVKTENILIDTNFQLKITDFETSNVEISNQEEGQTTCSMAPELMESKLYDKKCDVYSFGICLWEIYCCETPRYSNLTFEELTSPDFVKNWRPEIPEYCPKALANLMQQCWDRDPRKRPEMEQVVLMLEAIDKSKGKKIPQGCFCFHK</sequence>
<dbReference type="OrthoDB" id="9991235at2759"/>
<dbReference type="FunFam" id="3.30.70.2760:FF:000001">
    <property type="entry name" value="Metal-dependent phosphohydrolase HD domain-containing protein"/>
    <property type="match status" value="1"/>
</dbReference>
<evidence type="ECO:0000259" key="1">
    <source>
        <dbReference type="PROSITE" id="PS50011"/>
    </source>
</evidence>
<dbReference type="InterPro" id="IPR011009">
    <property type="entry name" value="Kinase-like_dom_sf"/>
</dbReference>
<dbReference type="GO" id="GO:0005634">
    <property type="term" value="C:nucleus"/>
    <property type="evidence" value="ECO:0007669"/>
    <property type="project" value="TreeGrafter"/>
</dbReference>
<dbReference type="EMBL" id="AWUE01023763">
    <property type="protein sequence ID" value="OMO52792.1"/>
    <property type="molecule type" value="Genomic_DNA"/>
</dbReference>
<dbReference type="GO" id="GO:0004672">
    <property type="term" value="F:protein kinase activity"/>
    <property type="evidence" value="ECO:0007669"/>
    <property type="project" value="InterPro"/>
</dbReference>
<dbReference type="PANTHER" id="PTHR11373:SF34">
    <property type="entry name" value="METAL-DEPENDENT PHOSPHOHYDROLASE"/>
    <property type="match status" value="1"/>
</dbReference>
<dbReference type="Proteomes" id="UP000187203">
    <property type="component" value="Unassembled WGS sequence"/>
</dbReference>
<dbReference type="GO" id="GO:0008832">
    <property type="term" value="F:dGTPase activity"/>
    <property type="evidence" value="ECO:0007669"/>
    <property type="project" value="TreeGrafter"/>
</dbReference>
<dbReference type="Gene3D" id="3.30.200.20">
    <property type="entry name" value="Phosphorylase Kinase, domain 1"/>
    <property type="match status" value="1"/>
</dbReference>
<proteinExistence type="predicted"/>
<dbReference type="Gene3D" id="3.30.70.2760">
    <property type="match status" value="1"/>
</dbReference>
<dbReference type="STRING" id="93759.A0A1R3G3X4"/>
<dbReference type="Pfam" id="PF19276">
    <property type="entry name" value="HD_assoc_2"/>
    <property type="match status" value="1"/>
</dbReference>
<dbReference type="InterPro" id="IPR003607">
    <property type="entry name" value="HD/PDEase_dom"/>
</dbReference>
<dbReference type="PANTHER" id="PTHR11373">
    <property type="entry name" value="DEOXYNUCLEOSIDE TRIPHOSPHATE TRIPHOSPHOHYDROLASE"/>
    <property type="match status" value="1"/>
</dbReference>
<dbReference type="Pfam" id="PF01966">
    <property type="entry name" value="HD"/>
    <property type="match status" value="1"/>
</dbReference>
<protein>
    <recommendedName>
        <fullName evidence="5">Protein kinase domain-containing protein</fullName>
    </recommendedName>
</protein>
<evidence type="ECO:0008006" key="5">
    <source>
        <dbReference type="Google" id="ProtNLM"/>
    </source>
</evidence>
<dbReference type="Gene3D" id="1.10.510.10">
    <property type="entry name" value="Transferase(Phosphotransferase) domain 1"/>
    <property type="match status" value="1"/>
</dbReference>
<feature type="domain" description="HD" evidence="2">
    <location>
        <begin position="71"/>
        <end position="207"/>
    </location>
</feature>
<name>A0A1R3G3X4_9ROSI</name>
<dbReference type="InterPro" id="IPR045509">
    <property type="entry name" value="HD_assoc_2"/>
</dbReference>
<dbReference type="PROSITE" id="PS51831">
    <property type="entry name" value="HD"/>
    <property type="match status" value="1"/>
</dbReference>
<dbReference type="Gene3D" id="1.10.3210.10">
    <property type="entry name" value="Hypothetical protein af1432"/>
    <property type="match status" value="1"/>
</dbReference>
<evidence type="ECO:0000313" key="3">
    <source>
        <dbReference type="EMBL" id="OMO52792.1"/>
    </source>
</evidence>